<sequence>MCPLTTEGPCPSRSVAIRTVAECRDGEPQTGARNRSLVGCRMTEYGDPDNLCSRCSRSLDPAMEAKYNIVMVMNETVTSSNNVTYHMTSDIIATDILGIWVTGVFCLLGFTGNILSFIVLWRAFSSSPMFLVLRAVALSDAIFLFTVFLIQTVVNLYPYISALKWCSMHRGYVQFYMWPILMMTQMSTVWLTVLVSSERYVAICYPLQAASTCTIPKMRRAVVAIYLGSVLYNIPRYFEFYITQEGSSIGKTDIGTNIIYRYLYNCVLYSLMLFFIPLFCLVFLNIKLVLALRKGKKQWQSLQFRQKKEQNLTLIPLTIVLVFFICGTPSLTVNIIDSLNSDIWVYPAFMVFMIVANFLVVLNSAANFIIYCLLGKKFRSKLLELCRCQYKTRNYSVVHQLIKSGSTET</sequence>
<protein>
    <recommendedName>
        <fullName evidence="6">G-protein coupled receptors family 1 profile domain-containing protein</fullName>
    </recommendedName>
</protein>
<dbReference type="CDD" id="cd14978">
    <property type="entry name" value="7tmA_FMRFamide_R-like"/>
    <property type="match status" value="1"/>
</dbReference>
<accession>A0AAD9IVT7</accession>
<feature type="transmembrane region" description="Helical" evidence="5">
    <location>
        <begin position="172"/>
        <end position="193"/>
    </location>
</feature>
<keyword evidence="3 5" id="KW-1133">Transmembrane helix</keyword>
<dbReference type="GO" id="GO:0016020">
    <property type="term" value="C:membrane"/>
    <property type="evidence" value="ECO:0007669"/>
    <property type="project" value="UniProtKB-SubCell"/>
</dbReference>
<feature type="transmembrane region" description="Helical" evidence="5">
    <location>
        <begin position="97"/>
        <end position="121"/>
    </location>
</feature>
<evidence type="ECO:0000256" key="1">
    <source>
        <dbReference type="ARBA" id="ARBA00004370"/>
    </source>
</evidence>
<dbReference type="Proteomes" id="UP001208570">
    <property type="component" value="Unassembled WGS sequence"/>
</dbReference>
<proteinExistence type="predicted"/>
<dbReference type="InterPro" id="IPR000276">
    <property type="entry name" value="GPCR_Rhodpsn"/>
</dbReference>
<evidence type="ECO:0000256" key="2">
    <source>
        <dbReference type="ARBA" id="ARBA00022692"/>
    </source>
</evidence>
<keyword evidence="8" id="KW-1185">Reference proteome</keyword>
<evidence type="ECO:0000313" key="7">
    <source>
        <dbReference type="EMBL" id="KAK2141882.1"/>
    </source>
</evidence>
<evidence type="ECO:0000256" key="3">
    <source>
        <dbReference type="ARBA" id="ARBA00022989"/>
    </source>
</evidence>
<comment type="caution">
    <text evidence="7">The sequence shown here is derived from an EMBL/GenBank/DDBJ whole genome shotgun (WGS) entry which is preliminary data.</text>
</comment>
<feature type="transmembrane region" description="Helical" evidence="5">
    <location>
        <begin position="267"/>
        <end position="290"/>
    </location>
</feature>
<dbReference type="AlphaFoldDB" id="A0AAD9IVT7"/>
<dbReference type="PROSITE" id="PS50262">
    <property type="entry name" value="G_PROTEIN_RECEP_F1_2"/>
    <property type="match status" value="1"/>
</dbReference>
<dbReference type="Gene3D" id="1.20.1070.10">
    <property type="entry name" value="Rhodopsin 7-helix transmembrane proteins"/>
    <property type="match status" value="1"/>
</dbReference>
<gene>
    <name evidence="7" type="ORF">LSH36_1026g00004</name>
</gene>
<keyword evidence="4 5" id="KW-0472">Membrane</keyword>
<dbReference type="PRINTS" id="PR00237">
    <property type="entry name" value="GPCRRHODOPSN"/>
</dbReference>
<name>A0AAD9IVT7_9ANNE</name>
<evidence type="ECO:0000256" key="5">
    <source>
        <dbReference type="SAM" id="Phobius"/>
    </source>
</evidence>
<evidence type="ECO:0000256" key="4">
    <source>
        <dbReference type="ARBA" id="ARBA00023136"/>
    </source>
</evidence>
<evidence type="ECO:0000313" key="8">
    <source>
        <dbReference type="Proteomes" id="UP001208570"/>
    </source>
</evidence>
<dbReference type="GO" id="GO:0004930">
    <property type="term" value="F:G protein-coupled receptor activity"/>
    <property type="evidence" value="ECO:0007669"/>
    <property type="project" value="InterPro"/>
</dbReference>
<dbReference type="EMBL" id="JAODUP010001026">
    <property type="protein sequence ID" value="KAK2141882.1"/>
    <property type="molecule type" value="Genomic_DNA"/>
</dbReference>
<feature type="transmembrane region" description="Helical" evidence="5">
    <location>
        <begin position="311"/>
        <end position="331"/>
    </location>
</feature>
<comment type="subcellular location">
    <subcellularLocation>
        <location evidence="1">Membrane</location>
    </subcellularLocation>
</comment>
<dbReference type="Pfam" id="PF00001">
    <property type="entry name" value="7tm_1"/>
    <property type="match status" value="1"/>
</dbReference>
<dbReference type="InterPro" id="IPR017452">
    <property type="entry name" value="GPCR_Rhodpsn_7TM"/>
</dbReference>
<feature type="domain" description="G-protein coupled receptors family 1 profile" evidence="6">
    <location>
        <begin position="112"/>
        <end position="371"/>
    </location>
</feature>
<dbReference type="InterPro" id="IPR052954">
    <property type="entry name" value="GPCR-Ligand_Int"/>
</dbReference>
<feature type="transmembrane region" description="Helical" evidence="5">
    <location>
        <begin position="343"/>
        <end position="374"/>
    </location>
</feature>
<dbReference type="PANTHER" id="PTHR46641:SF2">
    <property type="entry name" value="FMRFAMIDE RECEPTOR"/>
    <property type="match status" value="1"/>
</dbReference>
<evidence type="ECO:0000259" key="6">
    <source>
        <dbReference type="PROSITE" id="PS50262"/>
    </source>
</evidence>
<keyword evidence="2 5" id="KW-0812">Transmembrane</keyword>
<dbReference type="SUPFAM" id="SSF81321">
    <property type="entry name" value="Family A G protein-coupled receptor-like"/>
    <property type="match status" value="1"/>
</dbReference>
<dbReference type="PANTHER" id="PTHR46641">
    <property type="entry name" value="FMRFAMIDE RECEPTOR-RELATED"/>
    <property type="match status" value="1"/>
</dbReference>
<organism evidence="7 8">
    <name type="scientific">Paralvinella palmiformis</name>
    <dbReference type="NCBI Taxonomy" id="53620"/>
    <lineage>
        <taxon>Eukaryota</taxon>
        <taxon>Metazoa</taxon>
        <taxon>Spiralia</taxon>
        <taxon>Lophotrochozoa</taxon>
        <taxon>Annelida</taxon>
        <taxon>Polychaeta</taxon>
        <taxon>Sedentaria</taxon>
        <taxon>Canalipalpata</taxon>
        <taxon>Terebellida</taxon>
        <taxon>Terebelliformia</taxon>
        <taxon>Alvinellidae</taxon>
        <taxon>Paralvinella</taxon>
    </lineage>
</organism>
<feature type="transmembrane region" description="Helical" evidence="5">
    <location>
        <begin position="141"/>
        <end position="160"/>
    </location>
</feature>
<reference evidence="7" key="1">
    <citation type="journal article" date="2023" name="Mol. Biol. Evol.">
        <title>Third-Generation Sequencing Reveals the Adaptive Role of the Epigenome in Three Deep-Sea Polychaetes.</title>
        <authorList>
            <person name="Perez M."/>
            <person name="Aroh O."/>
            <person name="Sun Y."/>
            <person name="Lan Y."/>
            <person name="Juniper S.K."/>
            <person name="Young C.R."/>
            <person name="Angers B."/>
            <person name="Qian P.Y."/>
        </authorList>
    </citation>
    <scope>NUCLEOTIDE SEQUENCE</scope>
    <source>
        <strain evidence="7">P08H-3</strain>
    </source>
</reference>